<evidence type="ECO:0000313" key="5">
    <source>
        <dbReference type="EMBL" id="OGK04372.1"/>
    </source>
</evidence>
<dbReference type="PROSITE" id="PS50932">
    <property type="entry name" value="HTH_LACI_2"/>
    <property type="match status" value="1"/>
</dbReference>
<keyword evidence="2" id="KW-0238">DNA-binding</keyword>
<dbReference type="CDD" id="cd06267">
    <property type="entry name" value="PBP1_LacI_sugar_binding-like"/>
    <property type="match status" value="1"/>
</dbReference>
<name>A0A1F7FCX9_UNCRA</name>
<evidence type="ECO:0000259" key="4">
    <source>
        <dbReference type="PROSITE" id="PS50932"/>
    </source>
</evidence>
<dbReference type="PANTHER" id="PTHR30146:SF109">
    <property type="entry name" value="HTH-TYPE TRANSCRIPTIONAL REGULATOR GALS"/>
    <property type="match status" value="1"/>
</dbReference>
<feature type="domain" description="HTH lacI-type" evidence="4">
    <location>
        <begin position="1"/>
        <end position="50"/>
    </location>
</feature>
<dbReference type="SMART" id="SM00354">
    <property type="entry name" value="HTH_LACI"/>
    <property type="match status" value="1"/>
</dbReference>
<reference evidence="5 6" key="1">
    <citation type="journal article" date="2016" name="Nat. Commun.">
        <title>Thousands of microbial genomes shed light on interconnected biogeochemical processes in an aquifer system.</title>
        <authorList>
            <person name="Anantharaman K."/>
            <person name="Brown C.T."/>
            <person name="Hug L.A."/>
            <person name="Sharon I."/>
            <person name="Castelle C.J."/>
            <person name="Probst A.J."/>
            <person name="Thomas B.C."/>
            <person name="Singh A."/>
            <person name="Wilkins M.J."/>
            <person name="Karaoz U."/>
            <person name="Brodie E.L."/>
            <person name="Williams K.H."/>
            <person name="Hubbard S.S."/>
            <person name="Banfield J.F."/>
        </authorList>
    </citation>
    <scope>NUCLEOTIDE SEQUENCE [LARGE SCALE GENOMIC DNA]</scope>
</reference>
<dbReference type="InterPro" id="IPR000843">
    <property type="entry name" value="HTH_LacI"/>
</dbReference>
<dbReference type="GO" id="GO:0003700">
    <property type="term" value="F:DNA-binding transcription factor activity"/>
    <property type="evidence" value="ECO:0007669"/>
    <property type="project" value="TreeGrafter"/>
</dbReference>
<dbReference type="Pfam" id="PF13377">
    <property type="entry name" value="Peripla_BP_3"/>
    <property type="match status" value="1"/>
</dbReference>
<dbReference type="InterPro" id="IPR028082">
    <property type="entry name" value="Peripla_BP_I"/>
</dbReference>
<dbReference type="PANTHER" id="PTHR30146">
    <property type="entry name" value="LACI-RELATED TRANSCRIPTIONAL REPRESSOR"/>
    <property type="match status" value="1"/>
</dbReference>
<dbReference type="Gene3D" id="1.10.260.40">
    <property type="entry name" value="lambda repressor-like DNA-binding domains"/>
    <property type="match status" value="1"/>
</dbReference>
<gene>
    <name evidence="5" type="ORF">A2519_18360</name>
</gene>
<evidence type="ECO:0000256" key="3">
    <source>
        <dbReference type="ARBA" id="ARBA00023163"/>
    </source>
</evidence>
<evidence type="ECO:0000256" key="1">
    <source>
        <dbReference type="ARBA" id="ARBA00023015"/>
    </source>
</evidence>
<sequence>MAKKAGVSASTVSRALSGSPLISEPTRERIRAIAEKMAYTPNRQASLLARQKTLRLGFVVPYYKSIPPFSRSYFPALLNGLVTGAEEKGYSITIIVDTTGDTYKDLSKIVQSKEVDGLLLAINKINDLRIPELKKNNVPFVLINSYGKGFSSVDNNPLPGMTAAFEHLISLGHTTIGYISGDMHYYNAIDRLEAFKTLAEKFKVTTQVEVGNFSKTSGYYCAGKLLQGAPVTAIMTSSDREALGVLEYCRDHAIAIPDKVSVIGFDDLDPAAYVHPALTTIDNPVDETGKAASQLLIDTLETRTNDPRQIRLDTGFIIRQSTGKPHG</sequence>
<dbReference type="InterPro" id="IPR010982">
    <property type="entry name" value="Lambda_DNA-bd_dom_sf"/>
</dbReference>
<comment type="caution">
    <text evidence="5">The sequence shown here is derived from an EMBL/GenBank/DDBJ whole genome shotgun (WGS) entry which is preliminary data.</text>
</comment>
<protein>
    <recommendedName>
        <fullName evidence="4">HTH lacI-type domain-containing protein</fullName>
    </recommendedName>
</protein>
<dbReference type="SUPFAM" id="SSF47413">
    <property type="entry name" value="lambda repressor-like DNA-binding domains"/>
    <property type="match status" value="1"/>
</dbReference>
<dbReference type="InterPro" id="IPR046335">
    <property type="entry name" value="LacI/GalR-like_sensor"/>
</dbReference>
<accession>A0A1F7FCX9</accession>
<dbReference type="CDD" id="cd01392">
    <property type="entry name" value="HTH_LacI"/>
    <property type="match status" value="1"/>
</dbReference>
<keyword evidence="1" id="KW-0805">Transcription regulation</keyword>
<dbReference type="GO" id="GO:0000976">
    <property type="term" value="F:transcription cis-regulatory region binding"/>
    <property type="evidence" value="ECO:0007669"/>
    <property type="project" value="TreeGrafter"/>
</dbReference>
<evidence type="ECO:0000256" key="2">
    <source>
        <dbReference type="ARBA" id="ARBA00023125"/>
    </source>
</evidence>
<dbReference type="Proteomes" id="UP000179243">
    <property type="component" value="Unassembled WGS sequence"/>
</dbReference>
<organism evidence="5 6">
    <name type="scientific">Candidatus Raymondbacteria bacterium RIFOXYD12_FULL_49_13</name>
    <dbReference type="NCBI Taxonomy" id="1817890"/>
    <lineage>
        <taxon>Bacteria</taxon>
        <taxon>Raymondiibacteriota</taxon>
    </lineage>
</organism>
<keyword evidence="3" id="KW-0804">Transcription</keyword>
<dbReference type="Pfam" id="PF00356">
    <property type="entry name" value="LacI"/>
    <property type="match status" value="1"/>
</dbReference>
<dbReference type="AlphaFoldDB" id="A0A1F7FCX9"/>
<proteinExistence type="predicted"/>
<dbReference type="EMBL" id="MFYX01000073">
    <property type="protein sequence ID" value="OGK04372.1"/>
    <property type="molecule type" value="Genomic_DNA"/>
</dbReference>
<evidence type="ECO:0000313" key="6">
    <source>
        <dbReference type="Proteomes" id="UP000179243"/>
    </source>
</evidence>
<dbReference type="Gene3D" id="3.40.50.2300">
    <property type="match status" value="2"/>
</dbReference>
<dbReference type="SUPFAM" id="SSF53822">
    <property type="entry name" value="Periplasmic binding protein-like I"/>
    <property type="match status" value="1"/>
</dbReference>